<evidence type="ECO:0000256" key="1">
    <source>
        <dbReference type="SAM" id="Coils"/>
    </source>
</evidence>
<feature type="coiled-coil region" evidence="1">
    <location>
        <begin position="80"/>
        <end position="107"/>
    </location>
</feature>
<keyword evidence="1" id="KW-0175">Coiled coil</keyword>
<comment type="caution">
    <text evidence="3">The sequence shown here is derived from an EMBL/GenBank/DDBJ whole genome shotgun (WGS) entry which is preliminary data.</text>
</comment>
<feature type="compositionally biased region" description="Polar residues" evidence="2">
    <location>
        <begin position="145"/>
        <end position="157"/>
    </location>
</feature>
<proteinExistence type="predicted"/>
<gene>
    <name evidence="3" type="ORF">CRI94_07255</name>
</gene>
<keyword evidence="4" id="KW-1185">Reference proteome</keyword>
<sequence>MSSSTSVTIQLSKDHHDWLQRVAERCNLSPSGVVELQVLAQAHLADLRESGTAALPALDSSAQQDDPSLPEEDASVMDMLNSARDRLDRWEKKRQQVDGQNSRLEALRRRLDAVRGSAEASDFGPKRTSKSSTTLIQQALARIQSIHSPSAKSNSVDTEGAPTSMFDIADEDDG</sequence>
<dbReference type="Proteomes" id="UP000220102">
    <property type="component" value="Unassembled WGS sequence"/>
</dbReference>
<organism evidence="3 4">
    <name type="scientific">Longibacter salinarum</name>
    <dbReference type="NCBI Taxonomy" id="1850348"/>
    <lineage>
        <taxon>Bacteria</taxon>
        <taxon>Pseudomonadati</taxon>
        <taxon>Rhodothermota</taxon>
        <taxon>Rhodothermia</taxon>
        <taxon>Rhodothermales</taxon>
        <taxon>Salisaetaceae</taxon>
        <taxon>Longibacter</taxon>
    </lineage>
</organism>
<accession>A0A2A8CYS0</accession>
<dbReference type="EMBL" id="PDEQ01000003">
    <property type="protein sequence ID" value="PEN13852.1"/>
    <property type="molecule type" value="Genomic_DNA"/>
</dbReference>
<evidence type="ECO:0000256" key="2">
    <source>
        <dbReference type="SAM" id="MobiDB-lite"/>
    </source>
</evidence>
<name>A0A2A8CYS0_9BACT</name>
<dbReference type="AlphaFoldDB" id="A0A2A8CYS0"/>
<evidence type="ECO:0000313" key="3">
    <source>
        <dbReference type="EMBL" id="PEN13852.1"/>
    </source>
</evidence>
<dbReference type="RefSeq" id="WP_098075016.1">
    <property type="nucleotide sequence ID" value="NZ_PDEQ01000003.1"/>
</dbReference>
<feature type="region of interest" description="Disordered" evidence="2">
    <location>
        <begin position="114"/>
        <end position="174"/>
    </location>
</feature>
<reference evidence="3 4" key="1">
    <citation type="submission" date="2017-10" db="EMBL/GenBank/DDBJ databases">
        <title>Draft genome of Longibacter Salinarum.</title>
        <authorList>
            <person name="Goh K.M."/>
            <person name="Shamsir M.S."/>
            <person name="Lim S.W."/>
        </authorList>
    </citation>
    <scope>NUCLEOTIDE SEQUENCE [LARGE SCALE GENOMIC DNA]</scope>
    <source>
        <strain evidence="3 4">KCTC 52045</strain>
    </source>
</reference>
<protein>
    <submittedName>
        <fullName evidence="3">Uncharacterized protein</fullName>
    </submittedName>
</protein>
<evidence type="ECO:0000313" key="4">
    <source>
        <dbReference type="Proteomes" id="UP000220102"/>
    </source>
</evidence>